<feature type="disulfide bond" evidence="9">
    <location>
        <begin position="51"/>
        <end position="90"/>
    </location>
</feature>
<dbReference type="PROSITE" id="PS50228">
    <property type="entry name" value="SUEL_LECTIN"/>
    <property type="match status" value="1"/>
</dbReference>
<feature type="chain" id="PRO_5035431852" evidence="11">
    <location>
        <begin position="28"/>
        <end position="1540"/>
    </location>
</feature>
<dbReference type="PANTHER" id="PTHR24261:SF7">
    <property type="entry name" value="KRINGLE DOMAIN-CONTAINING PROTEIN"/>
    <property type="match status" value="1"/>
</dbReference>
<evidence type="ECO:0000256" key="10">
    <source>
        <dbReference type="SAM" id="MobiDB-lite"/>
    </source>
</evidence>
<dbReference type="GO" id="GO:0005615">
    <property type="term" value="C:extracellular space"/>
    <property type="evidence" value="ECO:0007669"/>
    <property type="project" value="TreeGrafter"/>
</dbReference>
<dbReference type="SMART" id="SM00130">
    <property type="entry name" value="KR"/>
    <property type="match status" value="2"/>
</dbReference>
<dbReference type="InterPro" id="IPR038050">
    <property type="entry name" value="Neuro_actylchol_rec"/>
</dbReference>
<feature type="compositionally biased region" description="Basic and acidic residues" evidence="10">
    <location>
        <begin position="548"/>
        <end position="558"/>
    </location>
</feature>
<dbReference type="Proteomes" id="UP000838412">
    <property type="component" value="Chromosome 3"/>
</dbReference>
<dbReference type="CDD" id="cd22827">
    <property type="entry name" value="Gal_Rha_Lectin_SUL-I-like"/>
    <property type="match status" value="1"/>
</dbReference>
<dbReference type="InterPro" id="IPR036734">
    <property type="entry name" value="Neur_chan_lig-bd_sf"/>
</dbReference>
<keyword evidence="5 9" id="KW-0420">Kringle</keyword>
<dbReference type="SUPFAM" id="SSF90112">
    <property type="entry name" value="Neurotransmitter-gated ion-channel transmembrane pore"/>
    <property type="match status" value="1"/>
</dbReference>
<dbReference type="Pfam" id="PF00090">
    <property type="entry name" value="TSP_1"/>
    <property type="match status" value="2"/>
</dbReference>
<dbReference type="Pfam" id="PF02140">
    <property type="entry name" value="SUEL_Lectin"/>
    <property type="match status" value="1"/>
</dbReference>
<feature type="domain" description="SUEL-type lectin" evidence="13">
    <location>
        <begin position="677"/>
        <end position="764"/>
    </location>
</feature>
<feature type="disulfide bond" evidence="9">
    <location>
        <begin position="1481"/>
        <end position="1520"/>
    </location>
</feature>
<organism evidence="14 15">
    <name type="scientific">Branchiostoma lanceolatum</name>
    <name type="common">Common lancelet</name>
    <name type="synonym">Amphioxus lanceolatum</name>
    <dbReference type="NCBI Taxonomy" id="7740"/>
    <lineage>
        <taxon>Eukaryota</taxon>
        <taxon>Metazoa</taxon>
        <taxon>Chordata</taxon>
        <taxon>Cephalochordata</taxon>
        <taxon>Leptocardii</taxon>
        <taxon>Amphioxiformes</taxon>
        <taxon>Branchiostomatidae</taxon>
        <taxon>Branchiostoma</taxon>
    </lineage>
</organism>
<dbReference type="CDD" id="cd00108">
    <property type="entry name" value="KR"/>
    <property type="match status" value="2"/>
</dbReference>
<dbReference type="InterPro" id="IPR013806">
    <property type="entry name" value="Kringle-like"/>
</dbReference>
<dbReference type="InterPro" id="IPR022041">
    <property type="entry name" value="Methyltransf_FA"/>
</dbReference>
<evidence type="ECO:0000256" key="1">
    <source>
        <dbReference type="ARBA" id="ARBA00004141"/>
    </source>
</evidence>
<evidence type="ECO:0000259" key="13">
    <source>
        <dbReference type="PROSITE" id="PS50228"/>
    </source>
</evidence>
<feature type="disulfide bond" evidence="9">
    <location>
        <begin position="1509"/>
        <end position="1532"/>
    </location>
</feature>
<dbReference type="SUPFAM" id="SSF57440">
    <property type="entry name" value="Kringle-like"/>
    <property type="match status" value="2"/>
</dbReference>
<keyword evidence="6" id="KW-0406">Ion transport</keyword>
<dbReference type="InterPro" id="IPR000922">
    <property type="entry name" value="Lectin_gal-bd_dom"/>
</dbReference>
<dbReference type="InterPro" id="IPR038178">
    <property type="entry name" value="Kringle_sf"/>
</dbReference>
<dbReference type="InterPro" id="IPR043159">
    <property type="entry name" value="Lectin_gal-bd_sf"/>
</dbReference>
<dbReference type="Pfam" id="PF12248">
    <property type="entry name" value="Methyltransf_FA"/>
    <property type="match status" value="2"/>
</dbReference>
<dbReference type="PROSITE" id="PS50092">
    <property type="entry name" value="TSP1"/>
    <property type="match status" value="2"/>
</dbReference>
<keyword evidence="8" id="KW-0407">Ion channel</keyword>
<dbReference type="Gene3D" id="2.60.120.740">
    <property type="match status" value="1"/>
</dbReference>
<dbReference type="SMART" id="SM00179">
    <property type="entry name" value="EGF_CA"/>
    <property type="match status" value="1"/>
</dbReference>
<sequence>MVVLKMIPYILATSTVVLLQNNHHVYAELCQVGNGASYRGTVSVTETGKTCQRWDSQTPHWHPRTPADFPSAGLEQNYCRNPDGWHEVWCYTTDPNTRWERCDVPVCDPDCGMDNGGCSDICTNLAGYYICSCYGGLPMDNDTCLVCLDRDTDGTYGYQWDLHPVTFPYIVMAQTDGPVHLALSTEVGNTEQAYEVVIRAGNDGSVIRRVQGPDLVSVDTSGILDQAAYRAFWVYWWPNGTIAVSLQLQGVAMPFLQWTDPDPLPVSYIGYTTDLQLPGLLRFCDVNGHWSEWSSWSACDAKCGYGTMKRTRTCDNPPPVEYLGGTCIGLPGMSILCYVSGTCPGWVPVPPSLLWSPPLAFGRTVRRAITEEDDDNKMWMNREGLVIFQITRLLEVTCVAKLARYPLDTQVCSVALLGYNGIRYQLQPSTLPKRAPIKSDATGVVSQFTFIGVEERAVFKSFITNGTDTSAFTSLEVHVRLRRVLWRHILTAYLPSTVVVLASYLQTWLSPTQAAISPRIVLGVMSVLTMIKQMGKTARMPWEKKEMRAEELKKERNPPVHIPRPGLKDPSGRSHKPTEHHRATIPEEPIAIPRARLSKPSSLRWHQLADKEWVVVIKHKATTGLKQQDDNVREPSDNDNSPIVSYTPPTMMSNTMYTNVPAFDARAFTTAPATASACEGATLELSCPVGWTHLIDDANYGRISFTHSMCGNYGSDSCLAANSLSFVRNACQELQQCTMAANNGLFGDPCPGIGKYLEVTYRCEAGHTCAFSCPAGHTQSGGEVEKLCENGRWVGDDLACEDIDECGMDNGGCSEVCTNLAGSFVCSCYGGLPMDNGTCLACLDRDTDGTYEYQWDLHPVTFPYIVMAQTGGPVHLALSTEAGNTEQAYEIVIRGGNDGSVIRRSVQGPDLSSADTSGILDAASYRAFWVYCSPDGTIAVRLQGETLPFLEWTDPDPLPVSYIGYTMDQNPGLWRLCDINGHWSEWGSWSACDAKCGYGSMKRTRTCDNPPPVEYLGGTCIGLPGMSILCYISGICPESDSAIPNIYIRVQYVLCWYDPRLFGLAPGWVPVPPSLLWSPPLAFGRTVRRAITEEDDDNKMWMNREGLVILQITRLLQVTCVAKLARYPLDTQVCSVALLGCTASCVYLKQDCDYRLEECMTSLSDECRGTSCSHCYLIIGDCQHQLENCQHYTNDTSAFTSLEVHVRLRRVLWRHILTAYLPSTVVVLASYLQTWLSPTQAAISPRIVLGVMSVLTMIKQMGKTMRMPWVDEPRAVDIWMMGCLSFVIVVLLETAVTHYLSLYIQEKEKKEIREEKREKERNPPVHIPRPGLRDPSGNHKPTEHQQNRATLFDQPMSIPRARLCNPSWLRWHQLADKDWVIVIKEDGTNLKQQDDNVGKPGDHDDSPIVSYTPPTMMSNTMYTNVPAFDARAVGPSAAERADSMAGKTDRFARAILPALFLVVNGVSYRGPVAVTVANRTCQRWDSQTPHQHRYTSTAYPSSGLEGNHCRNPPGDPGVWCYTTDPGRRWEFCDVPVCGMI</sequence>
<proteinExistence type="predicted"/>
<keyword evidence="4" id="KW-1003">Cell membrane</keyword>
<dbReference type="SUPFAM" id="SSF82895">
    <property type="entry name" value="TSP-1 type 1 repeat"/>
    <property type="match status" value="2"/>
</dbReference>
<dbReference type="GO" id="GO:0005254">
    <property type="term" value="F:chloride channel activity"/>
    <property type="evidence" value="ECO:0007669"/>
    <property type="project" value="UniProtKB-KW"/>
</dbReference>
<evidence type="ECO:0000313" key="15">
    <source>
        <dbReference type="Proteomes" id="UP000838412"/>
    </source>
</evidence>
<dbReference type="Gene3D" id="1.20.58.390">
    <property type="entry name" value="Neurotransmitter-gated ion-channel transmembrane domain"/>
    <property type="match status" value="2"/>
</dbReference>
<protein>
    <submittedName>
        <fullName evidence="14">LPA protein</fullName>
    </submittedName>
</protein>
<dbReference type="GO" id="GO:0034707">
    <property type="term" value="C:chloride channel complex"/>
    <property type="evidence" value="ECO:0007669"/>
    <property type="project" value="UniProtKB-KW"/>
</dbReference>
<feature type="compositionally biased region" description="Basic and acidic residues" evidence="10">
    <location>
        <begin position="1336"/>
        <end position="1346"/>
    </location>
</feature>
<feature type="region of interest" description="Disordered" evidence="10">
    <location>
        <begin position="1314"/>
        <end position="1350"/>
    </location>
</feature>
<dbReference type="GO" id="GO:0004888">
    <property type="term" value="F:transmembrane signaling receptor activity"/>
    <property type="evidence" value="ECO:0007669"/>
    <property type="project" value="InterPro"/>
</dbReference>
<dbReference type="PROSITE" id="PS50070">
    <property type="entry name" value="KRINGLE_2"/>
    <property type="match status" value="2"/>
</dbReference>
<feature type="compositionally biased region" description="Basic and acidic residues" evidence="10">
    <location>
        <begin position="627"/>
        <end position="636"/>
    </location>
</feature>
<dbReference type="Gene3D" id="2.70.170.10">
    <property type="entry name" value="Neurotransmitter-gated ion-channel ligand-binding domain"/>
    <property type="match status" value="2"/>
</dbReference>
<dbReference type="InterPro" id="IPR036383">
    <property type="entry name" value="TSP1_rpt_sf"/>
</dbReference>
<dbReference type="InterPro" id="IPR000884">
    <property type="entry name" value="TSP1_rpt"/>
</dbReference>
<dbReference type="GO" id="GO:0030246">
    <property type="term" value="F:carbohydrate binding"/>
    <property type="evidence" value="ECO:0007669"/>
    <property type="project" value="InterPro"/>
</dbReference>
<feature type="compositionally biased region" description="Basic and acidic residues" evidence="10">
    <location>
        <begin position="1314"/>
        <end position="1323"/>
    </location>
</feature>
<dbReference type="InterPro" id="IPR050759">
    <property type="entry name" value="Serine_protease_kringle"/>
</dbReference>
<dbReference type="Pfam" id="PF02931">
    <property type="entry name" value="Neur_chan_LBD"/>
    <property type="match status" value="2"/>
</dbReference>
<evidence type="ECO:0000256" key="4">
    <source>
        <dbReference type="ARBA" id="ARBA00022475"/>
    </source>
</evidence>
<keyword evidence="4" id="KW-0472">Membrane</keyword>
<dbReference type="GO" id="GO:0005102">
    <property type="term" value="F:signaling receptor binding"/>
    <property type="evidence" value="ECO:0007669"/>
    <property type="project" value="TreeGrafter"/>
</dbReference>
<dbReference type="PROSITE" id="PS00021">
    <property type="entry name" value="KRINGLE_1"/>
    <property type="match status" value="1"/>
</dbReference>
<dbReference type="InterPro" id="IPR001881">
    <property type="entry name" value="EGF-like_Ca-bd_dom"/>
</dbReference>
<dbReference type="InterPro" id="IPR036719">
    <property type="entry name" value="Neuro-gated_channel_TM_sf"/>
</dbReference>
<evidence type="ECO:0000256" key="3">
    <source>
        <dbReference type="ARBA" id="ARBA00022448"/>
    </source>
</evidence>
<dbReference type="FunFam" id="2.60.120.740:FF:000001">
    <property type="entry name" value="Adhesion G protein-coupled receptor L2"/>
    <property type="match status" value="1"/>
</dbReference>
<dbReference type="GO" id="GO:0005509">
    <property type="term" value="F:calcium ion binding"/>
    <property type="evidence" value="ECO:0007669"/>
    <property type="project" value="InterPro"/>
</dbReference>
<name>A0A8K0EPW1_BRALA</name>
<dbReference type="InterPro" id="IPR006202">
    <property type="entry name" value="Neur_chan_lig-bd"/>
</dbReference>
<dbReference type="GO" id="GO:0004175">
    <property type="term" value="F:endopeptidase activity"/>
    <property type="evidence" value="ECO:0007669"/>
    <property type="project" value="TreeGrafter"/>
</dbReference>
<feature type="region of interest" description="Disordered" evidence="10">
    <location>
        <begin position="548"/>
        <end position="583"/>
    </location>
</feature>
<feature type="domain" description="Kringle" evidence="12">
    <location>
        <begin position="1464"/>
        <end position="1537"/>
    </location>
</feature>
<dbReference type="FunFam" id="2.20.100.10:FF:000001">
    <property type="entry name" value="semaphorin-5A isoform X1"/>
    <property type="match status" value="2"/>
</dbReference>
<dbReference type="PROSITE" id="PS01187">
    <property type="entry name" value="EGF_CA"/>
    <property type="match status" value="1"/>
</dbReference>
<accession>A0A8K0EPW1</accession>
<dbReference type="GO" id="GO:0005886">
    <property type="term" value="C:plasma membrane"/>
    <property type="evidence" value="ECO:0007669"/>
    <property type="project" value="UniProtKB-SubCell"/>
</dbReference>
<dbReference type="OrthoDB" id="10043964at2759"/>
<evidence type="ECO:0000256" key="7">
    <source>
        <dbReference type="ARBA" id="ARBA00023157"/>
    </source>
</evidence>
<dbReference type="Gene3D" id="2.20.100.10">
    <property type="entry name" value="Thrombospondin type-1 (TSP1) repeat"/>
    <property type="match status" value="2"/>
</dbReference>
<dbReference type="PRINTS" id="PR00253">
    <property type="entry name" value="GABAARECEPTR"/>
</dbReference>
<feature type="disulfide bond" evidence="9">
    <location>
        <begin position="30"/>
        <end position="107"/>
    </location>
</feature>
<dbReference type="Gene3D" id="2.10.25.10">
    <property type="entry name" value="Laminin"/>
    <property type="match status" value="2"/>
</dbReference>
<gene>
    <name evidence="14" type="primary">LPA</name>
    <name evidence="14" type="ORF">BLAG_LOCUS15246</name>
</gene>
<dbReference type="InterPro" id="IPR018097">
    <property type="entry name" value="EGF_Ca-bd_CS"/>
</dbReference>
<dbReference type="PANTHER" id="PTHR24261">
    <property type="entry name" value="PLASMINOGEN-RELATED"/>
    <property type="match status" value="1"/>
</dbReference>
<feature type="signal peptide" evidence="11">
    <location>
        <begin position="1"/>
        <end position="27"/>
    </location>
</feature>
<evidence type="ECO:0000256" key="8">
    <source>
        <dbReference type="ARBA" id="ARBA00023303"/>
    </source>
</evidence>
<dbReference type="Gene3D" id="2.40.20.10">
    <property type="entry name" value="Plasminogen Kringle 4"/>
    <property type="match status" value="2"/>
</dbReference>
<dbReference type="FunFam" id="2.40.20.10:FF:000025">
    <property type="entry name" value="Plasminogen"/>
    <property type="match status" value="1"/>
</dbReference>
<dbReference type="SUPFAM" id="SSF57196">
    <property type="entry name" value="EGF/Laminin"/>
    <property type="match status" value="1"/>
</dbReference>
<feature type="disulfide bond" evidence="9">
    <location>
        <begin position="79"/>
        <end position="102"/>
    </location>
</feature>
<dbReference type="InterPro" id="IPR000001">
    <property type="entry name" value="Kringle"/>
</dbReference>
<reference evidence="14" key="1">
    <citation type="submission" date="2022-01" db="EMBL/GenBank/DDBJ databases">
        <authorList>
            <person name="Braso-Vives M."/>
        </authorList>
    </citation>
    <scope>NUCLEOTIDE SEQUENCE</scope>
</reference>
<dbReference type="PRINTS" id="PR00018">
    <property type="entry name" value="KRINGLE"/>
</dbReference>
<dbReference type="CDD" id="cd00054">
    <property type="entry name" value="EGF_CA"/>
    <property type="match status" value="1"/>
</dbReference>
<evidence type="ECO:0000313" key="14">
    <source>
        <dbReference type="EMBL" id="CAH1257252.1"/>
    </source>
</evidence>
<comment type="caution">
    <text evidence="9">Lacks conserved residue(s) required for the propagation of feature annotation.</text>
</comment>
<dbReference type="GO" id="GO:0005230">
    <property type="term" value="F:extracellular ligand-gated monoatomic ion channel activity"/>
    <property type="evidence" value="ECO:0007669"/>
    <property type="project" value="InterPro"/>
</dbReference>
<keyword evidence="3" id="KW-0813">Transport</keyword>
<dbReference type="EMBL" id="OV696688">
    <property type="protein sequence ID" value="CAH1257252.1"/>
    <property type="molecule type" value="Genomic_DNA"/>
</dbReference>
<comment type="subcellular location">
    <subcellularLocation>
        <location evidence="2">Cell membrane</location>
    </subcellularLocation>
    <subcellularLocation>
        <location evidence="1">Membrane</location>
        <topology evidence="1">Multi-pass membrane protein</topology>
    </subcellularLocation>
</comment>
<keyword evidence="11" id="KW-0732">Signal</keyword>
<evidence type="ECO:0000256" key="5">
    <source>
        <dbReference type="ARBA" id="ARBA00022572"/>
    </source>
</evidence>
<evidence type="ECO:0000259" key="12">
    <source>
        <dbReference type="PROSITE" id="PS50070"/>
    </source>
</evidence>
<feature type="domain" description="Kringle" evidence="12">
    <location>
        <begin position="29"/>
        <end position="107"/>
    </location>
</feature>
<feature type="region of interest" description="Disordered" evidence="10">
    <location>
        <begin position="625"/>
        <end position="645"/>
    </location>
</feature>
<feature type="compositionally biased region" description="Basic and acidic residues" evidence="10">
    <location>
        <begin position="566"/>
        <end position="583"/>
    </location>
</feature>
<dbReference type="SUPFAM" id="SSF63712">
    <property type="entry name" value="Nicotinic receptor ligand binding domain-like"/>
    <property type="match status" value="2"/>
</dbReference>
<evidence type="ECO:0000256" key="9">
    <source>
        <dbReference type="PROSITE-ProRule" id="PRU00121"/>
    </source>
</evidence>
<dbReference type="Pfam" id="PF00051">
    <property type="entry name" value="Kringle"/>
    <property type="match status" value="2"/>
</dbReference>
<dbReference type="SMART" id="SM00209">
    <property type="entry name" value="TSP1"/>
    <property type="match status" value="2"/>
</dbReference>
<dbReference type="InterPro" id="IPR006028">
    <property type="entry name" value="GABAA/Glycine_rcpt"/>
</dbReference>
<evidence type="ECO:0000256" key="2">
    <source>
        <dbReference type="ARBA" id="ARBA00004236"/>
    </source>
</evidence>
<evidence type="ECO:0000256" key="6">
    <source>
        <dbReference type="ARBA" id="ARBA00023065"/>
    </source>
</evidence>
<dbReference type="InterPro" id="IPR018056">
    <property type="entry name" value="Kringle_CS"/>
</dbReference>
<evidence type="ECO:0000256" key="11">
    <source>
        <dbReference type="SAM" id="SignalP"/>
    </source>
</evidence>
<keyword evidence="7 9" id="KW-1015">Disulfide bond</keyword>
<keyword evidence="15" id="KW-1185">Reference proteome</keyword>